<proteinExistence type="predicted"/>
<name>A0A6J5NNG7_9CAUD</name>
<dbReference type="EMBL" id="LR796697">
    <property type="protein sequence ID" value="CAB4160393.1"/>
    <property type="molecule type" value="Genomic_DNA"/>
</dbReference>
<accession>A0A6J5NNG7</accession>
<gene>
    <name evidence="1" type="ORF">UFOVP723_165</name>
</gene>
<organism evidence="1">
    <name type="scientific">uncultured Caudovirales phage</name>
    <dbReference type="NCBI Taxonomy" id="2100421"/>
    <lineage>
        <taxon>Viruses</taxon>
        <taxon>Duplodnaviria</taxon>
        <taxon>Heunggongvirae</taxon>
        <taxon>Uroviricota</taxon>
        <taxon>Caudoviricetes</taxon>
        <taxon>Peduoviridae</taxon>
        <taxon>Maltschvirus</taxon>
        <taxon>Maltschvirus maltsch</taxon>
    </lineage>
</organism>
<evidence type="ECO:0000313" key="1">
    <source>
        <dbReference type="EMBL" id="CAB4160393.1"/>
    </source>
</evidence>
<reference evidence="1" key="1">
    <citation type="submission" date="2020-04" db="EMBL/GenBank/DDBJ databases">
        <authorList>
            <person name="Chiriac C."/>
            <person name="Salcher M."/>
            <person name="Ghai R."/>
            <person name="Kavagutti S V."/>
        </authorList>
    </citation>
    <scope>NUCLEOTIDE SEQUENCE</scope>
</reference>
<sequence length="392" mass="44210">MFRIFYASSDATIYEGVSTTNTGLDEILEIGKRLGTDGNTLQKSRALIKFDMSEINEVISKYSISLNSCKVVLQLYTTNAKNLPAEYSIDAKIIAQPWINGTGFFSDAPAVTNGVQWATPYASWSLDSQSGSLWISSSQQIQVNNSSLYVSGSGQGGSWLWQSGSGMFNSSSFNQAFFTQPGLVSQESFSYRPTDINIDVTDAIKLWISGSGAALIQNNGFLLKFSDADEADSTKLGYITFFSRETHTIYVPRLTMYWNDTEYSSSLSAADLESYTVFTKLKPKYHDTEIIKLRIYARDKYPQKSPTNLFPTQTVKRLPATTYYSILDAATDEVIIPYDDIYTKVSCDNTSNYIYVDMNGFMPERYYRLQFKIKDGFTEQYIDDDVYFKVVR</sequence>
<protein>
    <submittedName>
        <fullName evidence="1">Uncharacterized protein</fullName>
    </submittedName>
</protein>